<dbReference type="SUPFAM" id="SSF52540">
    <property type="entry name" value="P-loop containing nucleoside triphosphate hydrolases"/>
    <property type="match status" value="1"/>
</dbReference>
<dbReference type="InterPro" id="IPR025313">
    <property type="entry name" value="SPB4-like_CTE"/>
</dbReference>
<evidence type="ECO:0000256" key="3">
    <source>
        <dbReference type="ARBA" id="ARBA00022552"/>
    </source>
</evidence>
<dbReference type="PROSITE" id="PS51194">
    <property type="entry name" value="HELICASE_CTER"/>
    <property type="match status" value="1"/>
</dbReference>
<dbReference type="SMART" id="SM00487">
    <property type="entry name" value="DEXDc"/>
    <property type="match status" value="1"/>
</dbReference>
<evidence type="ECO:0000256" key="1">
    <source>
        <dbReference type="ARBA" id="ARBA00004604"/>
    </source>
</evidence>
<keyword evidence="4 15" id="KW-0547">Nucleotide-binding</keyword>
<dbReference type="Pfam" id="PF00270">
    <property type="entry name" value="DEAD"/>
    <property type="match status" value="1"/>
</dbReference>
<feature type="compositionally biased region" description="Acidic residues" evidence="17">
    <location>
        <begin position="706"/>
        <end position="716"/>
    </location>
</feature>
<dbReference type="GO" id="GO:0016887">
    <property type="term" value="F:ATP hydrolysis activity"/>
    <property type="evidence" value="ECO:0007669"/>
    <property type="project" value="RHEA"/>
</dbReference>
<dbReference type="GO" id="GO:0005524">
    <property type="term" value="F:ATP binding"/>
    <property type="evidence" value="ECO:0007669"/>
    <property type="project" value="UniProtKB-UniRule"/>
</dbReference>
<feature type="domain" description="Helicase ATP-binding" evidence="18">
    <location>
        <begin position="72"/>
        <end position="246"/>
    </location>
</feature>
<dbReference type="FunFam" id="3.40.50.300:FF:001632">
    <property type="entry name" value="RNA helicase"/>
    <property type="match status" value="1"/>
</dbReference>
<evidence type="ECO:0000259" key="19">
    <source>
        <dbReference type="PROSITE" id="PS51194"/>
    </source>
</evidence>
<protein>
    <recommendedName>
        <fullName evidence="16">ATP-dependent RNA helicase</fullName>
        <ecNumber evidence="16">3.6.4.13</ecNumber>
    </recommendedName>
</protein>
<dbReference type="InterPro" id="IPR001650">
    <property type="entry name" value="Helicase_C-like"/>
</dbReference>
<dbReference type="CDD" id="cd18787">
    <property type="entry name" value="SF2_C_DEAD"/>
    <property type="match status" value="1"/>
</dbReference>
<evidence type="ECO:0000256" key="5">
    <source>
        <dbReference type="ARBA" id="ARBA00022801"/>
    </source>
</evidence>
<keyword evidence="8 16" id="KW-0694">RNA-binding</keyword>
<evidence type="ECO:0000256" key="2">
    <source>
        <dbReference type="ARBA" id="ARBA00022517"/>
    </source>
</evidence>
<feature type="region of interest" description="Disordered" evidence="17">
    <location>
        <begin position="625"/>
        <end position="780"/>
    </location>
</feature>
<dbReference type="Gene3D" id="3.40.50.300">
    <property type="entry name" value="P-loop containing nucleotide triphosphate hydrolases"/>
    <property type="match status" value="2"/>
</dbReference>
<dbReference type="InterPro" id="IPR014001">
    <property type="entry name" value="Helicase_ATP-bd"/>
</dbReference>
<evidence type="ECO:0000256" key="9">
    <source>
        <dbReference type="ARBA" id="ARBA00023242"/>
    </source>
</evidence>
<evidence type="ECO:0000313" key="22">
    <source>
        <dbReference type="Proteomes" id="UP000191144"/>
    </source>
</evidence>
<dbReference type="EMBL" id="LT598482">
    <property type="protein sequence ID" value="SCU86699.1"/>
    <property type="molecule type" value="Genomic_DNA"/>
</dbReference>
<evidence type="ECO:0000256" key="15">
    <source>
        <dbReference type="RuleBase" id="RU000492"/>
    </source>
</evidence>
<feature type="compositionally biased region" description="Basic and acidic residues" evidence="17">
    <location>
        <begin position="749"/>
        <end position="765"/>
    </location>
</feature>
<feature type="short sequence motif" description="Q motif" evidence="14">
    <location>
        <begin position="41"/>
        <end position="69"/>
    </location>
</feature>
<dbReference type="GO" id="GO:0003723">
    <property type="term" value="F:RNA binding"/>
    <property type="evidence" value="ECO:0007669"/>
    <property type="project" value="UniProtKB-UniRule"/>
</dbReference>
<evidence type="ECO:0000256" key="6">
    <source>
        <dbReference type="ARBA" id="ARBA00022806"/>
    </source>
</evidence>
<proteinExistence type="inferred from homology"/>
<name>A0A1G4J9L9_9SACH</name>
<evidence type="ECO:0000256" key="12">
    <source>
        <dbReference type="ARBA" id="ARBA00038587"/>
    </source>
</evidence>
<dbReference type="GO" id="GO:0006364">
    <property type="term" value="P:rRNA processing"/>
    <property type="evidence" value="ECO:0007669"/>
    <property type="project" value="UniProtKB-KW"/>
</dbReference>
<comment type="subcellular location">
    <subcellularLocation>
        <location evidence="1">Nucleus</location>
        <location evidence="1">Nucleolus</location>
    </subcellularLocation>
</comment>
<evidence type="ECO:0000256" key="8">
    <source>
        <dbReference type="ARBA" id="ARBA00022884"/>
    </source>
</evidence>
<dbReference type="SMART" id="SM00490">
    <property type="entry name" value="HELICc"/>
    <property type="match status" value="1"/>
</dbReference>
<evidence type="ECO:0000313" key="21">
    <source>
        <dbReference type="EMBL" id="SCU86699.1"/>
    </source>
</evidence>
<comment type="similarity">
    <text evidence="11">Belongs to the DEAD box helicase family. DDX10/DBP4 subfamily.</text>
</comment>
<evidence type="ECO:0000256" key="10">
    <source>
        <dbReference type="ARBA" id="ARBA00037374"/>
    </source>
</evidence>
<dbReference type="Proteomes" id="UP000191144">
    <property type="component" value="Chromosome D"/>
</dbReference>
<keyword evidence="5 15" id="KW-0378">Hydrolase</keyword>
<comment type="function">
    <text evidence="10">ATP-dependent RNA helicase required for ribosome biogenesis. Involved in the release of U14 snoRNA in pre-ribosomal complexes. Required for pre-rRNA cleavage at site A2.</text>
</comment>
<dbReference type="AlphaFoldDB" id="A0A1G4J9L9"/>
<evidence type="ECO:0000256" key="16">
    <source>
        <dbReference type="RuleBase" id="RU365068"/>
    </source>
</evidence>
<comment type="function">
    <text evidence="16">RNA helicase.</text>
</comment>
<reference evidence="22" key="1">
    <citation type="submission" date="2016-03" db="EMBL/GenBank/DDBJ databases">
        <authorList>
            <person name="Devillers Hugo."/>
        </authorList>
    </citation>
    <scope>NUCLEOTIDE SEQUENCE [LARGE SCALE GENOMIC DNA]</scope>
</reference>
<comment type="domain">
    <text evidence="16">The Q motif is unique to and characteristic of the DEAD box family of RNA helicases and controls ATP binding and hydrolysis.</text>
</comment>
<dbReference type="InterPro" id="IPR011545">
    <property type="entry name" value="DEAD/DEAH_box_helicase_dom"/>
</dbReference>
<dbReference type="GO" id="GO:0005730">
    <property type="term" value="C:nucleolus"/>
    <property type="evidence" value="ECO:0007669"/>
    <property type="project" value="UniProtKB-SubCell"/>
</dbReference>
<evidence type="ECO:0000256" key="14">
    <source>
        <dbReference type="PROSITE-ProRule" id="PRU00552"/>
    </source>
</evidence>
<comment type="catalytic activity">
    <reaction evidence="13 16">
        <text>ATP + H2O = ADP + phosphate + H(+)</text>
        <dbReference type="Rhea" id="RHEA:13065"/>
        <dbReference type="ChEBI" id="CHEBI:15377"/>
        <dbReference type="ChEBI" id="CHEBI:15378"/>
        <dbReference type="ChEBI" id="CHEBI:30616"/>
        <dbReference type="ChEBI" id="CHEBI:43474"/>
        <dbReference type="ChEBI" id="CHEBI:456216"/>
        <dbReference type="EC" id="3.6.4.13"/>
    </reaction>
</comment>
<dbReference type="EC" id="3.6.4.13" evidence="16"/>
<keyword evidence="9" id="KW-0539">Nucleus</keyword>
<evidence type="ECO:0000256" key="4">
    <source>
        <dbReference type="ARBA" id="ARBA00022741"/>
    </source>
</evidence>
<evidence type="ECO:0000256" key="13">
    <source>
        <dbReference type="ARBA" id="ARBA00047984"/>
    </source>
</evidence>
<keyword evidence="22" id="KW-1185">Reference proteome</keyword>
<comment type="subunit">
    <text evidence="12">Interacts with the U3 and U14 snoRNAs. Associates with pre-ribosomal complexes.</text>
</comment>
<evidence type="ECO:0000259" key="20">
    <source>
        <dbReference type="PROSITE" id="PS51195"/>
    </source>
</evidence>
<accession>A0A1G4J9L9</accession>
<dbReference type="PROSITE" id="PS51195">
    <property type="entry name" value="Q_MOTIF"/>
    <property type="match status" value="1"/>
</dbReference>
<dbReference type="GO" id="GO:0003724">
    <property type="term" value="F:RNA helicase activity"/>
    <property type="evidence" value="ECO:0007669"/>
    <property type="project" value="UniProtKB-EC"/>
</dbReference>
<feature type="domain" description="DEAD-box RNA helicase Q" evidence="20">
    <location>
        <begin position="41"/>
        <end position="69"/>
    </location>
</feature>
<evidence type="ECO:0000256" key="17">
    <source>
        <dbReference type="SAM" id="MobiDB-lite"/>
    </source>
</evidence>
<dbReference type="InterPro" id="IPR014014">
    <property type="entry name" value="RNA_helicase_DEAD_Q_motif"/>
</dbReference>
<dbReference type="CDD" id="cd17941">
    <property type="entry name" value="DEADc_DDX10"/>
    <property type="match status" value="1"/>
</dbReference>
<dbReference type="OrthoDB" id="10259640at2759"/>
<dbReference type="PROSITE" id="PS00039">
    <property type="entry name" value="DEAD_ATP_HELICASE"/>
    <property type="match status" value="1"/>
</dbReference>
<dbReference type="PANTHER" id="PTHR24031">
    <property type="entry name" value="RNA HELICASE"/>
    <property type="match status" value="1"/>
</dbReference>
<keyword evidence="6 15" id="KW-0347">Helicase</keyword>
<feature type="domain" description="Helicase C-terminal" evidence="19">
    <location>
        <begin position="276"/>
        <end position="435"/>
    </location>
</feature>
<feature type="region of interest" description="Disordered" evidence="17">
    <location>
        <begin position="594"/>
        <end position="613"/>
    </location>
</feature>
<organism evidence="21 22">
    <name type="scientific">Lachancea meyersii CBS 8951</name>
    <dbReference type="NCBI Taxonomy" id="1266667"/>
    <lineage>
        <taxon>Eukaryota</taxon>
        <taxon>Fungi</taxon>
        <taxon>Dikarya</taxon>
        <taxon>Ascomycota</taxon>
        <taxon>Saccharomycotina</taxon>
        <taxon>Saccharomycetes</taxon>
        <taxon>Saccharomycetales</taxon>
        <taxon>Saccharomycetaceae</taxon>
        <taxon>Lachancea</taxon>
    </lineage>
</organism>
<keyword evidence="3" id="KW-0698">rRNA processing</keyword>
<dbReference type="Pfam" id="PF00271">
    <property type="entry name" value="Helicase_C"/>
    <property type="match status" value="1"/>
</dbReference>
<keyword evidence="7 15" id="KW-0067">ATP-binding</keyword>
<keyword evidence="2" id="KW-0690">Ribosome biogenesis</keyword>
<dbReference type="InterPro" id="IPR027417">
    <property type="entry name" value="P-loop_NTPase"/>
</dbReference>
<evidence type="ECO:0000259" key="18">
    <source>
        <dbReference type="PROSITE" id="PS51192"/>
    </source>
</evidence>
<sequence>MAKKHRVTTATRKQLRQKEDEYLKQLENQIEEFDAENLKASLFKDLPLSHNTLKGLKDSAFLKMTEIQQKSIPVSLKGHDLLAAAKTGSGKTLAFLIPVIEKLYREKWTEFDGLGALIVSPTRELAMQIYEVLVKIGRYTSFSAGLVIGGKDVKFELERISKINVLVGTPGRILQHMDQAIGLNTSNLQILVLDEADRCLDMGFKKTLDAIVNNLPPVRQTLLFSATQSQSLADLARLSLTDYKTVGTAELKDSSKLPATPESLQQSYIGVDLPDKLDILYSFIKTHLKCKMIVFLSSSKQVHFVYETFRKLQPGISLMHLHGRQKQTARTETLDKFNRAQHTCLFATDVVARGIDFPAVDWVVQADCPENVDTYIHRVGRSARYGKQGKSLIMLTPQEEEGFLKRLKQRHIEPNKLTIKQSRKKSIKPQLQSLLFQDPELKYLGQKAFISYVRSIYIQKDKEVFKFDELPNEEFATSLGLPGAPKIKMKGMKSVERAKELKNTSRQLLSLSKANDDGEIVENSKQGRTKIDKMFDRKNQTVLSEHYLNITKAKADAEEEDDFITVKRHDHQLQEDDLPQLHAPSSKRALRRAVSKKASLAAKGNPSKLVFDNEGQAHPIYELEGEEDFHAGGAAEDQKESFISREADVMKERDVADKKLAKEKRQEKKRKRLEALRREQEAEIDDDFSADDGAYHATLGPANLSDDMESGSEDEDDRRPRAKKARYSQRDDFGDADADASDSDSGGQSDKKSKARRVIEVHQPESLEDLESLTAHLLQN</sequence>
<gene>
    <name evidence="21" type="ORF">LAME_0D07294G</name>
</gene>
<dbReference type="InterPro" id="IPR000629">
    <property type="entry name" value="RNA-helicase_DEAD-box_CS"/>
</dbReference>
<evidence type="ECO:0000256" key="7">
    <source>
        <dbReference type="ARBA" id="ARBA00022840"/>
    </source>
</evidence>
<evidence type="ECO:0000256" key="11">
    <source>
        <dbReference type="ARBA" id="ARBA00038084"/>
    </source>
</evidence>
<dbReference type="SMART" id="SM01178">
    <property type="entry name" value="DUF4217"/>
    <property type="match status" value="1"/>
</dbReference>
<dbReference type="PROSITE" id="PS51192">
    <property type="entry name" value="HELICASE_ATP_BIND_1"/>
    <property type="match status" value="1"/>
</dbReference>
<feature type="compositionally biased region" description="Basic and acidic residues" evidence="17">
    <location>
        <begin position="636"/>
        <end position="666"/>
    </location>
</feature>
<dbReference type="Pfam" id="PF13959">
    <property type="entry name" value="CTE_SPB4"/>
    <property type="match status" value="1"/>
</dbReference>